<organism evidence="1">
    <name type="scientific">Anguilla anguilla</name>
    <name type="common">European freshwater eel</name>
    <name type="synonym">Muraena anguilla</name>
    <dbReference type="NCBI Taxonomy" id="7936"/>
    <lineage>
        <taxon>Eukaryota</taxon>
        <taxon>Metazoa</taxon>
        <taxon>Chordata</taxon>
        <taxon>Craniata</taxon>
        <taxon>Vertebrata</taxon>
        <taxon>Euteleostomi</taxon>
        <taxon>Actinopterygii</taxon>
        <taxon>Neopterygii</taxon>
        <taxon>Teleostei</taxon>
        <taxon>Anguilliformes</taxon>
        <taxon>Anguillidae</taxon>
        <taxon>Anguilla</taxon>
    </lineage>
</organism>
<reference evidence="1" key="2">
    <citation type="journal article" date="2015" name="Fish Shellfish Immunol.">
        <title>Early steps in the European eel (Anguilla anguilla)-Vibrio vulnificus interaction in the gills: Role of the RtxA13 toxin.</title>
        <authorList>
            <person name="Callol A."/>
            <person name="Pajuelo D."/>
            <person name="Ebbesson L."/>
            <person name="Teles M."/>
            <person name="MacKenzie S."/>
            <person name="Amaro C."/>
        </authorList>
    </citation>
    <scope>NUCLEOTIDE SEQUENCE</scope>
</reference>
<dbReference type="EMBL" id="GBXM01087169">
    <property type="protein sequence ID" value="JAH21408.1"/>
    <property type="molecule type" value="Transcribed_RNA"/>
</dbReference>
<proteinExistence type="predicted"/>
<sequence length="70" mass="7749">MMGGVEQGTQLPPAPPCYALISITGCYCSQMQNYVREREKAPDVVSFCRLFKLVQFEGICGILVAYQLEG</sequence>
<evidence type="ECO:0000313" key="1">
    <source>
        <dbReference type="EMBL" id="JAH21408.1"/>
    </source>
</evidence>
<reference evidence="1" key="1">
    <citation type="submission" date="2014-11" db="EMBL/GenBank/DDBJ databases">
        <authorList>
            <person name="Amaro Gonzalez C."/>
        </authorList>
    </citation>
    <scope>NUCLEOTIDE SEQUENCE</scope>
</reference>
<protein>
    <submittedName>
        <fullName evidence="1">Uncharacterized protein</fullName>
    </submittedName>
</protein>
<accession>A0A0E9QZA0</accession>
<name>A0A0E9QZA0_ANGAN</name>
<dbReference type="AlphaFoldDB" id="A0A0E9QZA0"/>